<dbReference type="OrthoDB" id="8545217at2"/>
<dbReference type="InterPro" id="IPR002109">
    <property type="entry name" value="Glutaredoxin"/>
</dbReference>
<reference evidence="2 4" key="1">
    <citation type="submission" date="2018-11" db="EMBL/GenBank/DDBJ databases">
        <title>Sequencing the genomes of 1000 actinobacteria strains.</title>
        <authorList>
            <person name="Klenk H.-P."/>
        </authorList>
    </citation>
    <scope>NUCLEOTIDE SEQUENCE [LARGE SCALE GENOMIC DNA]</scope>
    <source>
        <strain evidence="2 4">DSM 13521</strain>
    </source>
</reference>
<protein>
    <submittedName>
        <fullName evidence="2">Glutaredoxin</fullName>
    </submittedName>
</protein>
<comment type="caution">
    <text evidence="2">The sequence shown here is derived from an EMBL/GenBank/DDBJ whole genome shotgun (WGS) entry which is preliminary data.</text>
</comment>
<gene>
    <name evidence="2" type="ORF">EDD28_0010</name>
    <name evidence="3" type="ORF">EDD28_0098</name>
</gene>
<keyword evidence="4" id="KW-1185">Reference proteome</keyword>
<dbReference type="CDD" id="cd02976">
    <property type="entry name" value="NrdH"/>
    <property type="match status" value="1"/>
</dbReference>
<dbReference type="SUPFAM" id="SSF52833">
    <property type="entry name" value="Thioredoxin-like"/>
    <property type="match status" value="1"/>
</dbReference>
<dbReference type="Gene3D" id="3.40.30.10">
    <property type="entry name" value="Glutaredoxin"/>
    <property type="match status" value="1"/>
</dbReference>
<dbReference type="InterPro" id="IPR036249">
    <property type="entry name" value="Thioredoxin-like_sf"/>
</dbReference>
<dbReference type="AlphaFoldDB" id="A0A3N2D6P4"/>
<evidence type="ECO:0000259" key="1">
    <source>
        <dbReference type="Pfam" id="PF00462"/>
    </source>
</evidence>
<accession>A0A3N2D6P4</accession>
<evidence type="ECO:0000313" key="2">
    <source>
        <dbReference type="EMBL" id="ROR95457.1"/>
    </source>
</evidence>
<name>A0A3N2D6P4_9MICO</name>
<sequence length="87" mass="9957">MRFTLFKKSQGCQPCVATQRVLDRHGLREGQHYDVRYLDLDAEALRFAKGLGHNAAPVVYVNEDRHWSGFWPGRVDELAQEVDRGDG</sequence>
<dbReference type="Proteomes" id="UP000275356">
    <property type="component" value="Unassembled WGS sequence"/>
</dbReference>
<dbReference type="RefSeq" id="WP_123737781.1">
    <property type="nucleotide sequence ID" value="NZ_RKHQ01000001.1"/>
</dbReference>
<dbReference type="Pfam" id="PF00462">
    <property type="entry name" value="Glutaredoxin"/>
    <property type="match status" value="1"/>
</dbReference>
<feature type="domain" description="Glutaredoxin" evidence="1">
    <location>
        <begin position="4"/>
        <end position="64"/>
    </location>
</feature>
<dbReference type="PROSITE" id="PS51354">
    <property type="entry name" value="GLUTAREDOXIN_2"/>
    <property type="match status" value="1"/>
</dbReference>
<dbReference type="EMBL" id="RKHQ01000001">
    <property type="protein sequence ID" value="ROR95541.1"/>
    <property type="molecule type" value="Genomic_DNA"/>
</dbReference>
<organism evidence="2 4">
    <name type="scientific">Salana multivorans</name>
    <dbReference type="NCBI Taxonomy" id="120377"/>
    <lineage>
        <taxon>Bacteria</taxon>
        <taxon>Bacillati</taxon>
        <taxon>Actinomycetota</taxon>
        <taxon>Actinomycetes</taxon>
        <taxon>Micrococcales</taxon>
        <taxon>Beutenbergiaceae</taxon>
        <taxon>Salana</taxon>
    </lineage>
</organism>
<proteinExistence type="predicted"/>
<dbReference type="EMBL" id="RKHQ01000001">
    <property type="protein sequence ID" value="ROR95457.1"/>
    <property type="molecule type" value="Genomic_DNA"/>
</dbReference>
<evidence type="ECO:0000313" key="3">
    <source>
        <dbReference type="EMBL" id="ROR95541.1"/>
    </source>
</evidence>
<evidence type="ECO:0000313" key="4">
    <source>
        <dbReference type="Proteomes" id="UP000275356"/>
    </source>
</evidence>